<feature type="non-terminal residue" evidence="2">
    <location>
        <position position="1"/>
    </location>
</feature>
<gene>
    <name evidence="2" type="ORF">IscW_ISCW021177</name>
</gene>
<protein>
    <submittedName>
        <fullName evidence="2">Uncharacterized protein</fullName>
    </submittedName>
</protein>
<evidence type="ECO:0000313" key="2">
    <source>
        <dbReference type="EMBL" id="EEC14429.1"/>
    </source>
</evidence>
<dbReference type="VEuPathDB" id="VectorBase:ISCI021177"/>
<name>B7Q6F7_IXOSC</name>
<organism>
    <name type="scientific">Ixodes scapularis</name>
    <name type="common">Black-legged tick</name>
    <name type="synonym">Deer tick</name>
    <dbReference type="NCBI Taxonomy" id="6945"/>
    <lineage>
        <taxon>Eukaryota</taxon>
        <taxon>Metazoa</taxon>
        <taxon>Ecdysozoa</taxon>
        <taxon>Arthropoda</taxon>
        <taxon>Chelicerata</taxon>
        <taxon>Arachnida</taxon>
        <taxon>Acari</taxon>
        <taxon>Parasitiformes</taxon>
        <taxon>Ixodida</taxon>
        <taxon>Ixodoidea</taxon>
        <taxon>Ixodidae</taxon>
        <taxon>Ixodinae</taxon>
        <taxon>Ixodes</taxon>
    </lineage>
</organism>
<accession>B7Q6F7</accession>
<reference evidence="2" key="1">
    <citation type="submission" date="2008-03" db="EMBL/GenBank/DDBJ databases">
        <title>Annotation of Ixodes scapularis.</title>
        <authorList>
            <consortium name="Ixodes scapularis Genome Project Consortium"/>
            <person name="Caler E."/>
            <person name="Hannick L.I."/>
            <person name="Bidwell S."/>
            <person name="Joardar V."/>
            <person name="Thiagarajan M."/>
            <person name="Amedeo P."/>
            <person name="Galinsky K.J."/>
            <person name="Schobel S."/>
            <person name="Inman J."/>
            <person name="Hostetler J."/>
            <person name="Miller J."/>
            <person name="Hammond M."/>
            <person name="Megy K."/>
            <person name="Lawson D."/>
            <person name="Kodira C."/>
            <person name="Sutton G."/>
            <person name="Meyer J."/>
            <person name="Hill C.A."/>
            <person name="Birren B."/>
            <person name="Nene V."/>
            <person name="Collins F."/>
            <person name="Alarcon-Chaidez F."/>
            <person name="Wikel S."/>
            <person name="Strausberg R."/>
        </authorList>
    </citation>
    <scope>NUCLEOTIDE SEQUENCE [LARGE SCALE GENOMIC DNA]</scope>
    <source>
        <strain evidence="2">Wikel colony</strain>
    </source>
</reference>
<feature type="region of interest" description="Disordered" evidence="1">
    <location>
        <begin position="1"/>
        <end position="64"/>
    </location>
</feature>
<proteinExistence type="predicted"/>
<dbReference type="AlphaFoldDB" id="B7Q6F7"/>
<dbReference type="VEuPathDB" id="VectorBase:ISCW021177"/>
<dbReference type="EMBL" id="DS867245">
    <property type="protein sequence ID" value="EEC14429.1"/>
    <property type="molecule type" value="Genomic_DNA"/>
</dbReference>
<evidence type="ECO:0000256" key="1">
    <source>
        <dbReference type="SAM" id="MobiDB-lite"/>
    </source>
</evidence>
<dbReference type="HOGENOM" id="CLU_1499956_0_0_1"/>
<feature type="compositionally biased region" description="Polar residues" evidence="1">
    <location>
        <begin position="50"/>
        <end position="64"/>
    </location>
</feature>
<feature type="compositionally biased region" description="Polar residues" evidence="1">
    <location>
        <begin position="1"/>
        <end position="26"/>
    </location>
</feature>
<feature type="non-terminal residue" evidence="2">
    <location>
        <position position="181"/>
    </location>
</feature>
<dbReference type="PaxDb" id="6945-B7Q6F7"/>
<sequence>LPQKTPTSAVNLAPTTPPSGNFGSSLRHSRKPYSLRSSRSGTLGAALKSGGTQPSVPSKNLSNRPYPSQIYARFLLHIVSAKRSRACSTPACSGGSNATSFSAQRGTGSSVDSPLRTFCGGSNTTRFPRHHHIFVSWPELTSGRHLIAYRTLPYSLWHNTLICMVGHKTSLLHYSRIALSP</sequence>